<keyword evidence="5" id="KW-0963">Cytoplasm</keyword>
<evidence type="ECO:0000259" key="22">
    <source>
        <dbReference type="Pfam" id="PF01467"/>
    </source>
</evidence>
<dbReference type="EC" id="2.7.1.24" evidence="20"/>
<dbReference type="GO" id="GO:0005524">
    <property type="term" value="F:ATP binding"/>
    <property type="evidence" value="ECO:0007669"/>
    <property type="project" value="UniProtKB-KW"/>
</dbReference>
<evidence type="ECO:0000256" key="13">
    <source>
        <dbReference type="ARBA" id="ARBA00023268"/>
    </source>
</evidence>
<evidence type="ECO:0000256" key="21">
    <source>
        <dbReference type="ARBA" id="ARBA00067394"/>
    </source>
</evidence>
<dbReference type="Pfam" id="PF01467">
    <property type="entry name" value="CTP_transf_like"/>
    <property type="match status" value="1"/>
</dbReference>
<comment type="subunit">
    <text evidence="3">Monomer.</text>
</comment>
<keyword evidence="8" id="KW-0548">Nucleotidyltransferase</keyword>
<evidence type="ECO:0000256" key="1">
    <source>
        <dbReference type="ARBA" id="ARBA00004305"/>
    </source>
</evidence>
<dbReference type="InterPro" id="IPR001977">
    <property type="entry name" value="Depp_CoAkinase"/>
</dbReference>
<evidence type="ECO:0000256" key="8">
    <source>
        <dbReference type="ARBA" id="ARBA00022695"/>
    </source>
</evidence>
<evidence type="ECO:0000256" key="14">
    <source>
        <dbReference type="ARBA" id="ARBA00051310"/>
    </source>
</evidence>
<dbReference type="FunFam" id="3.40.50.620:FF:000089">
    <property type="entry name" value="Bifunctional coenzyme A synthase"/>
    <property type="match status" value="1"/>
</dbReference>
<reference evidence="23" key="1">
    <citation type="submission" date="2022-08" db="UniProtKB">
        <authorList>
            <consortium name="EnsemblMetazoa"/>
        </authorList>
    </citation>
    <scope>IDENTIFICATION</scope>
    <source>
        <strain evidence="23">05x7-T-G4-1.051#20</strain>
    </source>
</reference>
<dbReference type="GO" id="GO:0004595">
    <property type="term" value="F:pantetheine-phosphate adenylyltransferase activity"/>
    <property type="evidence" value="ECO:0007669"/>
    <property type="project" value="UniProtKB-EC"/>
</dbReference>
<dbReference type="CDD" id="cd02022">
    <property type="entry name" value="DPCK"/>
    <property type="match status" value="1"/>
</dbReference>
<dbReference type="EC" id="2.7.7.3" evidence="4"/>
<evidence type="ECO:0000256" key="12">
    <source>
        <dbReference type="ARBA" id="ARBA00023128"/>
    </source>
</evidence>
<dbReference type="SUPFAM" id="SSF52540">
    <property type="entry name" value="P-loop containing nucleoside triphosphate hydrolases"/>
    <property type="match status" value="1"/>
</dbReference>
<evidence type="ECO:0000313" key="23">
    <source>
        <dbReference type="EnsemblMetazoa" id="G31580.3:cds"/>
    </source>
</evidence>
<evidence type="ECO:0000256" key="10">
    <source>
        <dbReference type="ARBA" id="ARBA00022777"/>
    </source>
</evidence>
<keyword evidence="6" id="KW-0597">Phosphoprotein</keyword>
<proteinExistence type="inferred from homology"/>
<dbReference type="SUPFAM" id="SSF52374">
    <property type="entry name" value="Nucleotidylyl transferase"/>
    <property type="match status" value="1"/>
</dbReference>
<comment type="subcellular location">
    <subcellularLocation>
        <location evidence="2">Cytoplasm</location>
    </subcellularLocation>
    <subcellularLocation>
        <location evidence="1">Mitochondrion matrix</location>
    </subcellularLocation>
</comment>
<dbReference type="InterPro" id="IPR014729">
    <property type="entry name" value="Rossmann-like_a/b/a_fold"/>
</dbReference>
<comment type="function">
    <text evidence="16">Bifunctional enzyme that catalyzes the fourth and fifth sequential steps of CoA biosynthetic pathway. The fourth reaction is catalyzed by the phosphopantetheine adenylyltransferase, coded by the coaD domain; the fifth reaction is catalyzed by the dephospho-CoA kinase, coded by the coaE domain. May act as a point of CoA biosynthesis regulation.</text>
</comment>
<evidence type="ECO:0000256" key="6">
    <source>
        <dbReference type="ARBA" id="ARBA00022553"/>
    </source>
</evidence>
<dbReference type="PANTHER" id="PTHR10695:SF46">
    <property type="entry name" value="BIFUNCTIONAL COENZYME A SYNTHASE-RELATED"/>
    <property type="match status" value="1"/>
</dbReference>
<dbReference type="Gene3D" id="3.40.50.620">
    <property type="entry name" value="HUPs"/>
    <property type="match status" value="1"/>
</dbReference>
<dbReference type="CDD" id="cd02164">
    <property type="entry name" value="PPAT_CoAS"/>
    <property type="match status" value="1"/>
</dbReference>
<feature type="domain" description="Cytidyltransferase-like" evidence="22">
    <location>
        <begin position="173"/>
        <end position="317"/>
    </location>
</feature>
<dbReference type="OMA" id="TQCLQSY"/>
<dbReference type="GO" id="GO:0015937">
    <property type="term" value="P:coenzyme A biosynthetic process"/>
    <property type="evidence" value="ECO:0007669"/>
    <property type="project" value="InterPro"/>
</dbReference>
<dbReference type="InterPro" id="IPR027417">
    <property type="entry name" value="P-loop_NTPase"/>
</dbReference>
<evidence type="ECO:0000256" key="17">
    <source>
        <dbReference type="ARBA" id="ARBA00060565"/>
    </source>
</evidence>
<evidence type="ECO:0000256" key="18">
    <source>
        <dbReference type="ARBA" id="ARBA00060696"/>
    </source>
</evidence>
<keyword evidence="24" id="KW-1185">Reference proteome</keyword>
<dbReference type="NCBIfam" id="NF001985">
    <property type="entry name" value="PRK00777.1"/>
    <property type="match status" value="1"/>
</dbReference>
<evidence type="ECO:0000313" key="24">
    <source>
        <dbReference type="Proteomes" id="UP000005408"/>
    </source>
</evidence>
<dbReference type="FunFam" id="3.40.50.300:FF:000899">
    <property type="entry name" value="Bifunctional coenzyme A synthase"/>
    <property type="match status" value="1"/>
</dbReference>
<keyword evidence="10" id="KW-0418">Kinase</keyword>
<evidence type="ECO:0000256" key="19">
    <source>
        <dbReference type="ARBA" id="ARBA00061673"/>
    </source>
</evidence>
<organism evidence="23 24">
    <name type="scientific">Magallana gigas</name>
    <name type="common">Pacific oyster</name>
    <name type="synonym">Crassostrea gigas</name>
    <dbReference type="NCBI Taxonomy" id="29159"/>
    <lineage>
        <taxon>Eukaryota</taxon>
        <taxon>Metazoa</taxon>
        <taxon>Spiralia</taxon>
        <taxon>Lophotrochozoa</taxon>
        <taxon>Mollusca</taxon>
        <taxon>Bivalvia</taxon>
        <taxon>Autobranchia</taxon>
        <taxon>Pteriomorphia</taxon>
        <taxon>Ostreida</taxon>
        <taxon>Ostreoidea</taxon>
        <taxon>Ostreidae</taxon>
        <taxon>Magallana</taxon>
    </lineage>
</organism>
<evidence type="ECO:0000256" key="15">
    <source>
        <dbReference type="ARBA" id="ARBA00051912"/>
    </source>
</evidence>
<dbReference type="InterPro" id="IPR004821">
    <property type="entry name" value="Cyt_trans-like"/>
</dbReference>
<dbReference type="OrthoDB" id="330671at2759"/>
<evidence type="ECO:0000256" key="9">
    <source>
        <dbReference type="ARBA" id="ARBA00022741"/>
    </source>
</evidence>
<name>A0A8W8M6H1_MAGGI</name>
<evidence type="ECO:0000256" key="3">
    <source>
        <dbReference type="ARBA" id="ARBA00011245"/>
    </source>
</evidence>
<dbReference type="HAMAP" id="MF_00376">
    <property type="entry name" value="Dephospho_CoA_kinase"/>
    <property type="match status" value="1"/>
</dbReference>
<dbReference type="PANTHER" id="PTHR10695">
    <property type="entry name" value="DEPHOSPHO-COA KINASE-RELATED"/>
    <property type="match status" value="1"/>
</dbReference>
<comment type="pathway">
    <text evidence="18">Cofactor biosynthesis; coenzyme A biosynthesis; CoA from (R)-pantothenate: step 5/5.</text>
</comment>
<evidence type="ECO:0000256" key="4">
    <source>
        <dbReference type="ARBA" id="ARBA00012392"/>
    </source>
</evidence>
<dbReference type="Proteomes" id="UP000005408">
    <property type="component" value="Unassembled WGS sequence"/>
</dbReference>
<evidence type="ECO:0000256" key="5">
    <source>
        <dbReference type="ARBA" id="ARBA00022490"/>
    </source>
</evidence>
<dbReference type="NCBIfam" id="TIGR00125">
    <property type="entry name" value="cyt_tran_rel"/>
    <property type="match status" value="1"/>
</dbReference>
<sequence length="542" mass="59965">MFESGLLILTRPIPVLRKNIQHILSQAAKVISNTLYVHIQPTQALKPDSNPEPVFTSLQFVPPNKGLQKLMTDIYSSSAAVCGNIDIYVLQGNITNVKNENFHYNLRSKLDVILTDNQEQLNTNEQFLSKFVQSTFQASTHNIKFQCLCDINSVGMEDLPSESSGIQTYRRVVLGGTFDRLHLGHKILLGEGCLFAEENLTVGVTTGEMNLKKSLPELIQPTPVRIDSVVQFIETVKPQIGHRVVPITDMFGPTITDPDLQCIVVSDETKKGGDIVNQERQKKGYSALDVYVIDLVQDQCHGQFEEAKISSSSLRKRLLGTLINPVKPNKNIPSTPYVLGLTGGIASGKSAICKRLEGLGAGTVDCDKLGHQAYAKGTVGYDKVVGTFGSGILNSEGEVNRRALGTIVFSDETKMQTLNEIVWPEIAKLATEEVRKFGAEGKAVVVLEAAILLKAGWEELCHEVWGCVIPVKEAVKRLHDRNNLSEEEALKRIHLGVTNSELVSKSNVILSSEWEYEYTQQQVEKAWSLLIERLHPTVKSKH</sequence>
<dbReference type="Gene3D" id="3.40.50.300">
    <property type="entry name" value="P-loop containing nucleotide triphosphate hydrolases"/>
    <property type="match status" value="1"/>
</dbReference>
<dbReference type="Pfam" id="PF01121">
    <property type="entry name" value="CoaE"/>
    <property type="match status" value="1"/>
</dbReference>
<comment type="catalytic activity">
    <reaction evidence="15">
        <text>3'-dephospho-CoA + ATP = ADP + CoA + H(+)</text>
        <dbReference type="Rhea" id="RHEA:18245"/>
        <dbReference type="ChEBI" id="CHEBI:15378"/>
        <dbReference type="ChEBI" id="CHEBI:30616"/>
        <dbReference type="ChEBI" id="CHEBI:57287"/>
        <dbReference type="ChEBI" id="CHEBI:57328"/>
        <dbReference type="ChEBI" id="CHEBI:456216"/>
        <dbReference type="EC" id="2.7.1.24"/>
    </reaction>
    <physiologicalReaction direction="left-to-right" evidence="15">
        <dbReference type="Rhea" id="RHEA:18246"/>
    </physiologicalReaction>
</comment>
<dbReference type="PROSITE" id="PS51219">
    <property type="entry name" value="DPCK"/>
    <property type="match status" value="1"/>
</dbReference>
<dbReference type="EnsemblMetazoa" id="G31580.1">
    <property type="protein sequence ID" value="G31580.1:cds"/>
    <property type="gene ID" value="G31580"/>
</dbReference>
<keyword evidence="13" id="KW-0511">Multifunctional enzyme</keyword>
<evidence type="ECO:0000256" key="11">
    <source>
        <dbReference type="ARBA" id="ARBA00022840"/>
    </source>
</evidence>
<comment type="pathway">
    <text evidence="17">Cofactor biosynthesis; coenzyme A biosynthesis; CoA from (R)-pantothenate: step 4/5.</text>
</comment>
<accession>A0A8W8M6H1</accession>
<dbReference type="EnsemblMetazoa" id="G31580.3">
    <property type="protein sequence ID" value="G31580.3:cds"/>
    <property type="gene ID" value="G31580"/>
</dbReference>
<evidence type="ECO:0000256" key="2">
    <source>
        <dbReference type="ARBA" id="ARBA00004496"/>
    </source>
</evidence>
<keyword evidence="12" id="KW-0496">Mitochondrion</keyword>
<comment type="catalytic activity">
    <reaction evidence="14">
        <text>(R)-4'-phosphopantetheine + ATP + H(+) = 3'-dephospho-CoA + diphosphate</text>
        <dbReference type="Rhea" id="RHEA:19801"/>
        <dbReference type="ChEBI" id="CHEBI:15378"/>
        <dbReference type="ChEBI" id="CHEBI:30616"/>
        <dbReference type="ChEBI" id="CHEBI:33019"/>
        <dbReference type="ChEBI" id="CHEBI:57328"/>
        <dbReference type="ChEBI" id="CHEBI:61723"/>
        <dbReference type="EC" id="2.7.7.3"/>
    </reaction>
    <physiologicalReaction direction="left-to-right" evidence="14">
        <dbReference type="Rhea" id="RHEA:19802"/>
    </physiologicalReaction>
</comment>
<dbReference type="GO" id="GO:0004140">
    <property type="term" value="F:dephospho-CoA kinase activity"/>
    <property type="evidence" value="ECO:0007669"/>
    <property type="project" value="UniProtKB-EC"/>
</dbReference>
<dbReference type="GO" id="GO:0005759">
    <property type="term" value="C:mitochondrial matrix"/>
    <property type="evidence" value="ECO:0007669"/>
    <property type="project" value="UniProtKB-SubCell"/>
</dbReference>
<keyword evidence="11" id="KW-0067">ATP-binding</keyword>
<dbReference type="NCBIfam" id="TIGR00152">
    <property type="entry name" value="dephospho-CoA kinase"/>
    <property type="match status" value="1"/>
</dbReference>
<dbReference type="AlphaFoldDB" id="A0A8W8M6H1"/>
<evidence type="ECO:0000256" key="20">
    <source>
        <dbReference type="ARBA" id="ARBA00066359"/>
    </source>
</evidence>
<comment type="similarity">
    <text evidence="19">In the central section; belongs to the eukaryotic CoaD family.</text>
</comment>
<evidence type="ECO:0000256" key="16">
    <source>
        <dbReference type="ARBA" id="ARBA00059677"/>
    </source>
</evidence>
<keyword evidence="9" id="KW-0547">Nucleotide-binding</keyword>
<keyword evidence="7" id="KW-0808">Transferase</keyword>
<evidence type="ECO:0000256" key="7">
    <source>
        <dbReference type="ARBA" id="ARBA00022679"/>
    </source>
</evidence>
<protein>
    <recommendedName>
        <fullName evidence="21">Bifunctional coenzyme A synthase</fullName>
        <ecNumber evidence="20">2.7.1.24</ecNumber>
        <ecNumber evidence="4">2.7.7.3</ecNumber>
    </recommendedName>
</protein>